<feature type="compositionally biased region" description="Low complexity" evidence="10">
    <location>
        <begin position="185"/>
        <end position="201"/>
    </location>
</feature>
<dbReference type="Proteomes" id="UP001281003">
    <property type="component" value="Unassembled WGS sequence"/>
</dbReference>
<keyword evidence="8 9" id="KW-0067">ATP-binding</keyword>
<dbReference type="GO" id="GO:0035299">
    <property type="term" value="F:inositol-1,3,4,5,6-pentakisphosphate 2-kinase activity"/>
    <property type="evidence" value="ECO:0007669"/>
    <property type="project" value="UniProtKB-EC"/>
</dbReference>
<comment type="caution">
    <text evidence="11">The sequence shown here is derived from an EMBL/GenBank/DDBJ whole genome shotgun (WGS) entry which is preliminary data.</text>
</comment>
<feature type="region of interest" description="Disordered" evidence="10">
    <location>
        <begin position="245"/>
        <end position="270"/>
    </location>
</feature>
<proteinExistence type="inferred from homology"/>
<keyword evidence="5 9" id="KW-0808">Transferase</keyword>
<comment type="catalytic activity">
    <reaction evidence="9">
        <text>1D-myo-inositol 1,3,4,5,6-pentakisphosphate + ATP = 1D-myo-inositol hexakisphosphate + ADP + H(+)</text>
        <dbReference type="Rhea" id="RHEA:20313"/>
        <dbReference type="ChEBI" id="CHEBI:15378"/>
        <dbReference type="ChEBI" id="CHEBI:30616"/>
        <dbReference type="ChEBI" id="CHEBI:57733"/>
        <dbReference type="ChEBI" id="CHEBI:58130"/>
        <dbReference type="ChEBI" id="CHEBI:456216"/>
        <dbReference type="EC" id="2.7.1.158"/>
    </reaction>
</comment>
<name>A0AAE0P1X9_SORBR</name>
<dbReference type="Pfam" id="PF06090">
    <property type="entry name" value="Ins_P5_2-kin"/>
    <property type="match status" value="1"/>
</dbReference>
<reference evidence="11" key="2">
    <citation type="submission" date="2023-07" db="EMBL/GenBank/DDBJ databases">
        <authorList>
            <consortium name="Lawrence Berkeley National Laboratory"/>
            <person name="Haridas S."/>
            <person name="Hensen N."/>
            <person name="Bonometti L."/>
            <person name="Westerberg I."/>
            <person name="Brannstrom I.O."/>
            <person name="Guillou S."/>
            <person name="Cros-Aarteil S."/>
            <person name="Calhoun S."/>
            <person name="Kuo A."/>
            <person name="Mondo S."/>
            <person name="Pangilinan J."/>
            <person name="Riley R."/>
            <person name="LaButti K."/>
            <person name="Andreopoulos B."/>
            <person name="Lipzen A."/>
            <person name="Chen C."/>
            <person name="Yanf M."/>
            <person name="Daum C."/>
            <person name="Ng V."/>
            <person name="Clum A."/>
            <person name="Steindorff A."/>
            <person name="Ohm R."/>
            <person name="Martin F."/>
            <person name="Silar P."/>
            <person name="Natvig D."/>
            <person name="Lalanne C."/>
            <person name="Gautier V."/>
            <person name="Ament-velasquez S.L."/>
            <person name="Kruys A."/>
            <person name="Hutchinson M.I."/>
            <person name="Powell A.J."/>
            <person name="Barry K."/>
            <person name="Miller A.N."/>
            <person name="Grigoriev I.V."/>
            <person name="Debuchy R."/>
            <person name="Gladieux P."/>
            <person name="Thoren M.H."/>
            <person name="Johannesson H."/>
        </authorList>
    </citation>
    <scope>NUCLEOTIDE SEQUENCE</scope>
    <source>
        <strain evidence="11">FGSC 1904</strain>
    </source>
</reference>
<gene>
    <name evidence="11" type="ORF">B0T20DRAFT_69407</name>
</gene>
<evidence type="ECO:0000256" key="3">
    <source>
        <dbReference type="ARBA" id="ARBA00012023"/>
    </source>
</evidence>
<dbReference type="GO" id="GO:0005634">
    <property type="term" value="C:nucleus"/>
    <property type="evidence" value="ECO:0007669"/>
    <property type="project" value="TreeGrafter"/>
</dbReference>
<sequence>MSPEPVADLAHLKGTNCQFRFIGEGAANIVFEVLFPEGMQNESGSNIFSVLKDKLLRVPKANTKAFPHPEILQYWESSISPLFDNPKEDLVQQYLIRLDNSIISQLNHVLLEQDSSRRHDFQGTKVAEEAEYGMLVEDMRKKSPTNLLLEFKPKWLTPSPTVPPTATRCRNCAREAYRLHKKLRSTSSSTSSSSSSSPSSSDQNSDAPAAAALTNNSIFCPLEYLAAQSSPSSLARVIESMNLSATSVSDEETQPATKENPIGAEPAVSLDGDGMSKVDEIYRVALVQWLQSNTLLPKLRNAQERLDPAPEGTSDKEELALAMTLRDCTCFVRISEDAETGNVKVEAKLADLDKKNWEAKLEYWKGMDDVLKEGGYYEGVEVPKVATRCLREIEAKQVS</sequence>
<keyword evidence="12" id="KW-1185">Reference proteome</keyword>
<dbReference type="GO" id="GO:0005524">
    <property type="term" value="F:ATP binding"/>
    <property type="evidence" value="ECO:0007669"/>
    <property type="project" value="UniProtKB-KW"/>
</dbReference>
<dbReference type="PANTHER" id="PTHR14456:SF2">
    <property type="entry name" value="INOSITOL-PENTAKISPHOSPHATE 2-KINASE"/>
    <property type="match status" value="1"/>
</dbReference>
<comment type="function">
    <text evidence="9">Phosphorylates Ins(1,3,4,5,6)P5 at position 2 to form Ins(1,2,3,4,5,6)P6 (InsP6 or phytate).</text>
</comment>
<dbReference type="PANTHER" id="PTHR14456">
    <property type="entry name" value="INOSITOL POLYPHOSPHATE KINASE 1"/>
    <property type="match status" value="1"/>
</dbReference>
<accession>A0AAE0P1X9</accession>
<comment type="function">
    <text evidence="1">Has kinase activity and phosphorylates inositol-1,3,4,5,6-pentakisphosphate (Ins(1,3,4,5,6)P5) to produce 1,2,3,4,5,6-hexakisphosphate (InsP6), also known as phytate.</text>
</comment>
<dbReference type="AlphaFoldDB" id="A0AAE0P1X9"/>
<dbReference type="EC" id="2.7.1.158" evidence="3 9"/>
<reference evidence="11" key="1">
    <citation type="journal article" date="2023" name="Mol. Phylogenet. Evol.">
        <title>Genome-scale phylogeny and comparative genomics of the fungal order Sordariales.</title>
        <authorList>
            <person name="Hensen N."/>
            <person name="Bonometti L."/>
            <person name="Westerberg I."/>
            <person name="Brannstrom I.O."/>
            <person name="Guillou S."/>
            <person name="Cros-Aarteil S."/>
            <person name="Calhoun S."/>
            <person name="Haridas S."/>
            <person name="Kuo A."/>
            <person name="Mondo S."/>
            <person name="Pangilinan J."/>
            <person name="Riley R."/>
            <person name="LaButti K."/>
            <person name="Andreopoulos B."/>
            <person name="Lipzen A."/>
            <person name="Chen C."/>
            <person name="Yan M."/>
            <person name="Daum C."/>
            <person name="Ng V."/>
            <person name="Clum A."/>
            <person name="Steindorff A."/>
            <person name="Ohm R.A."/>
            <person name="Martin F."/>
            <person name="Silar P."/>
            <person name="Natvig D.O."/>
            <person name="Lalanne C."/>
            <person name="Gautier V."/>
            <person name="Ament-Velasquez S.L."/>
            <person name="Kruys A."/>
            <person name="Hutchinson M.I."/>
            <person name="Powell A.J."/>
            <person name="Barry K."/>
            <person name="Miller A.N."/>
            <person name="Grigoriev I.V."/>
            <person name="Debuchy R."/>
            <person name="Gladieux P."/>
            <person name="Hiltunen Thoren M."/>
            <person name="Johannesson H."/>
        </authorList>
    </citation>
    <scope>NUCLEOTIDE SEQUENCE</scope>
    <source>
        <strain evidence="11">FGSC 1904</strain>
    </source>
</reference>
<dbReference type="GO" id="GO:0032958">
    <property type="term" value="P:inositol phosphate biosynthetic process"/>
    <property type="evidence" value="ECO:0007669"/>
    <property type="project" value="TreeGrafter"/>
</dbReference>
<comment type="similarity">
    <text evidence="2">Belongs to the IPK1 type 1 family.</text>
</comment>
<evidence type="ECO:0000256" key="2">
    <source>
        <dbReference type="ARBA" id="ARBA00008305"/>
    </source>
</evidence>
<evidence type="ECO:0000256" key="4">
    <source>
        <dbReference type="ARBA" id="ARBA00014846"/>
    </source>
</evidence>
<evidence type="ECO:0000313" key="12">
    <source>
        <dbReference type="Proteomes" id="UP001281003"/>
    </source>
</evidence>
<evidence type="ECO:0000256" key="10">
    <source>
        <dbReference type="SAM" id="MobiDB-lite"/>
    </source>
</evidence>
<dbReference type="EMBL" id="JAUTDP010000012">
    <property type="protein sequence ID" value="KAK3391938.1"/>
    <property type="molecule type" value="Genomic_DNA"/>
</dbReference>
<evidence type="ECO:0000256" key="6">
    <source>
        <dbReference type="ARBA" id="ARBA00022741"/>
    </source>
</evidence>
<evidence type="ECO:0000256" key="8">
    <source>
        <dbReference type="ARBA" id="ARBA00022840"/>
    </source>
</evidence>
<keyword evidence="7 9" id="KW-0418">Kinase</keyword>
<evidence type="ECO:0000256" key="1">
    <source>
        <dbReference type="ARBA" id="ARBA00003979"/>
    </source>
</evidence>
<evidence type="ECO:0000256" key="9">
    <source>
        <dbReference type="RuleBase" id="RU364126"/>
    </source>
</evidence>
<protein>
    <recommendedName>
        <fullName evidence="4 9">Inositol-pentakisphosphate 2-kinase</fullName>
        <ecNumber evidence="3 9">2.7.1.158</ecNumber>
    </recommendedName>
</protein>
<organism evidence="11 12">
    <name type="scientific">Sordaria brevicollis</name>
    <dbReference type="NCBI Taxonomy" id="83679"/>
    <lineage>
        <taxon>Eukaryota</taxon>
        <taxon>Fungi</taxon>
        <taxon>Dikarya</taxon>
        <taxon>Ascomycota</taxon>
        <taxon>Pezizomycotina</taxon>
        <taxon>Sordariomycetes</taxon>
        <taxon>Sordariomycetidae</taxon>
        <taxon>Sordariales</taxon>
        <taxon>Sordariaceae</taxon>
        <taxon>Sordaria</taxon>
    </lineage>
</organism>
<evidence type="ECO:0000256" key="7">
    <source>
        <dbReference type="ARBA" id="ARBA00022777"/>
    </source>
</evidence>
<evidence type="ECO:0000256" key="5">
    <source>
        <dbReference type="ARBA" id="ARBA00022679"/>
    </source>
</evidence>
<keyword evidence="6 9" id="KW-0547">Nucleotide-binding</keyword>
<comment type="domain">
    <text evidence="9">The EXKPK motif is conserved in inositol-pentakisphosphate 2-kinases of both family 1 and 2.</text>
</comment>
<feature type="region of interest" description="Disordered" evidence="10">
    <location>
        <begin position="181"/>
        <end position="208"/>
    </location>
</feature>
<dbReference type="InterPro" id="IPR009286">
    <property type="entry name" value="Ins_P5_2-kin"/>
</dbReference>
<evidence type="ECO:0000313" key="11">
    <source>
        <dbReference type="EMBL" id="KAK3391938.1"/>
    </source>
</evidence>